<protein>
    <recommendedName>
        <fullName evidence="4">VCBS repeat-containing protein</fullName>
    </recommendedName>
</protein>
<feature type="transmembrane region" description="Helical" evidence="1">
    <location>
        <begin position="6"/>
        <end position="24"/>
    </location>
</feature>
<evidence type="ECO:0000313" key="2">
    <source>
        <dbReference type="EMBL" id="RXK60615.1"/>
    </source>
</evidence>
<proteinExistence type="predicted"/>
<dbReference type="OrthoDB" id="1365757at2"/>
<dbReference type="EMBL" id="SDHW01000002">
    <property type="protein sequence ID" value="RXK60615.1"/>
    <property type="molecule type" value="Genomic_DNA"/>
</dbReference>
<reference evidence="2 3" key="1">
    <citation type="submission" date="2019-01" db="EMBL/GenBank/DDBJ databases">
        <title>Lacibacter sp. strain TTM-7.</title>
        <authorList>
            <person name="Chen W.-M."/>
        </authorList>
    </citation>
    <scope>NUCLEOTIDE SEQUENCE [LARGE SCALE GENOMIC DNA]</scope>
    <source>
        <strain evidence="2 3">TTM-7</strain>
    </source>
</reference>
<evidence type="ECO:0008006" key="4">
    <source>
        <dbReference type="Google" id="ProtNLM"/>
    </source>
</evidence>
<evidence type="ECO:0000256" key="1">
    <source>
        <dbReference type="SAM" id="Phobius"/>
    </source>
</evidence>
<evidence type="ECO:0000313" key="3">
    <source>
        <dbReference type="Proteomes" id="UP000290204"/>
    </source>
</evidence>
<gene>
    <name evidence="2" type="ORF">ESA94_09130</name>
</gene>
<accession>A0A4V1M7M7</accession>
<organism evidence="2 3">
    <name type="scientific">Lacibacter luteus</name>
    <dbReference type="NCBI Taxonomy" id="2508719"/>
    <lineage>
        <taxon>Bacteria</taxon>
        <taxon>Pseudomonadati</taxon>
        <taxon>Bacteroidota</taxon>
        <taxon>Chitinophagia</taxon>
        <taxon>Chitinophagales</taxon>
        <taxon>Chitinophagaceae</taxon>
        <taxon>Lacibacter</taxon>
    </lineage>
</organism>
<keyword evidence="1" id="KW-0812">Transmembrane</keyword>
<keyword evidence="1" id="KW-1133">Transmembrane helix</keyword>
<keyword evidence="3" id="KW-1185">Reference proteome</keyword>
<dbReference type="PROSITE" id="PS51257">
    <property type="entry name" value="PROKAR_LIPOPROTEIN"/>
    <property type="match status" value="1"/>
</dbReference>
<dbReference type="Proteomes" id="UP000290204">
    <property type="component" value="Unassembled WGS sequence"/>
</dbReference>
<dbReference type="RefSeq" id="WP_129130576.1">
    <property type="nucleotide sequence ID" value="NZ_SDHW01000002.1"/>
</dbReference>
<keyword evidence="1" id="KW-0472">Membrane</keyword>
<sequence length="227" mass="25377">MKGLNYVVNISVAILFAGLFLISCQQPEKENKKVAEQASIPTTVSIEAILLSSLQQGDAGLKMESPFGFFQTGNFLDKKMRCAFTVSCTKDSTYLVKLYRIEDLKLYLLDSIAGLEANPSQFSTTYADYNFDGQTDIYIDVSMSSDFLFYWGHLITIDPTTKKLTHHPEARGLANIQADPKTKTIFSDEPITCRYSGKQAACKVTNEWINGQLKSAKKDCPCETFQQ</sequence>
<dbReference type="AlphaFoldDB" id="A0A4V1M7M7"/>
<comment type="caution">
    <text evidence="2">The sequence shown here is derived from an EMBL/GenBank/DDBJ whole genome shotgun (WGS) entry which is preliminary data.</text>
</comment>
<name>A0A4V1M7M7_9BACT</name>